<accession>A0AAD6UI78</accession>
<dbReference type="AlphaFoldDB" id="A0AAD6UI78"/>
<dbReference type="GO" id="GO:0046872">
    <property type="term" value="F:metal ion binding"/>
    <property type="evidence" value="ECO:0007669"/>
    <property type="project" value="UniProtKB-KW"/>
</dbReference>
<dbReference type="GO" id="GO:0030272">
    <property type="term" value="F:5-formyltetrahydrofolate cyclo-ligase activity"/>
    <property type="evidence" value="ECO:0007669"/>
    <property type="project" value="UniProtKB-EC"/>
</dbReference>
<comment type="caution">
    <text evidence="8">The sequence shown here is derived from an EMBL/GenBank/DDBJ whole genome shotgun (WGS) entry which is preliminary data.</text>
</comment>
<keyword evidence="2 6" id="KW-0547">Nucleotide-binding</keyword>
<feature type="binding site" evidence="6">
    <location>
        <begin position="12"/>
        <end position="16"/>
    </location>
    <ligand>
        <name>ATP</name>
        <dbReference type="ChEBI" id="CHEBI:30616"/>
    </ligand>
</feature>
<evidence type="ECO:0000256" key="4">
    <source>
        <dbReference type="ARBA" id="ARBA00036539"/>
    </source>
</evidence>
<dbReference type="PIRSF" id="PIRSF006806">
    <property type="entry name" value="FTHF_cligase"/>
    <property type="match status" value="1"/>
</dbReference>
<keyword evidence="7" id="KW-0460">Magnesium</keyword>
<keyword evidence="9" id="KW-1185">Reference proteome</keyword>
<dbReference type="NCBIfam" id="TIGR02727">
    <property type="entry name" value="MTHFS_bact"/>
    <property type="match status" value="1"/>
</dbReference>
<feature type="binding site" evidence="6">
    <location>
        <position position="64"/>
    </location>
    <ligand>
        <name>substrate</name>
    </ligand>
</feature>
<comment type="catalytic activity">
    <reaction evidence="4 7">
        <text>(6S)-5-formyl-5,6,7,8-tetrahydrofolate + ATP = (6R)-5,10-methenyltetrahydrofolate + ADP + phosphate</text>
        <dbReference type="Rhea" id="RHEA:10488"/>
        <dbReference type="ChEBI" id="CHEBI:30616"/>
        <dbReference type="ChEBI" id="CHEBI:43474"/>
        <dbReference type="ChEBI" id="CHEBI:57455"/>
        <dbReference type="ChEBI" id="CHEBI:57457"/>
        <dbReference type="ChEBI" id="CHEBI:456216"/>
        <dbReference type="EC" id="6.3.3.2"/>
    </reaction>
</comment>
<comment type="similarity">
    <text evidence="1 7">Belongs to the 5-formyltetrahydrofolate cyclo-ligase family.</text>
</comment>
<dbReference type="InterPro" id="IPR002698">
    <property type="entry name" value="FTHF_cligase"/>
</dbReference>
<reference evidence="8" key="1">
    <citation type="submission" date="2023-03" db="EMBL/GenBank/DDBJ databases">
        <title>Massive genome expansion in bonnet fungi (Mycena s.s.) driven by repeated elements and novel gene families across ecological guilds.</title>
        <authorList>
            <consortium name="Lawrence Berkeley National Laboratory"/>
            <person name="Harder C.B."/>
            <person name="Miyauchi S."/>
            <person name="Viragh M."/>
            <person name="Kuo A."/>
            <person name="Thoen E."/>
            <person name="Andreopoulos B."/>
            <person name="Lu D."/>
            <person name="Skrede I."/>
            <person name="Drula E."/>
            <person name="Henrissat B."/>
            <person name="Morin E."/>
            <person name="Kohler A."/>
            <person name="Barry K."/>
            <person name="LaButti K."/>
            <person name="Morin E."/>
            <person name="Salamov A."/>
            <person name="Lipzen A."/>
            <person name="Mereny Z."/>
            <person name="Hegedus B."/>
            <person name="Baldrian P."/>
            <person name="Stursova M."/>
            <person name="Weitz H."/>
            <person name="Taylor A."/>
            <person name="Grigoriev I.V."/>
            <person name="Nagy L.G."/>
            <person name="Martin F."/>
            <person name="Kauserud H."/>
        </authorList>
    </citation>
    <scope>NUCLEOTIDE SEQUENCE</scope>
    <source>
        <strain evidence="8">CBHHK173m</strain>
    </source>
</reference>
<gene>
    <name evidence="8" type="ORF">B0H15DRAFT_505152</name>
</gene>
<dbReference type="GO" id="GO:0035999">
    <property type="term" value="P:tetrahydrofolate interconversion"/>
    <property type="evidence" value="ECO:0007669"/>
    <property type="project" value="TreeGrafter"/>
</dbReference>
<evidence type="ECO:0000256" key="2">
    <source>
        <dbReference type="ARBA" id="ARBA00022741"/>
    </source>
</evidence>
<sequence>MAAAAAALQAEKKALRKSMAVALRAISPTSIQDQSRALTARVLALPLLAPAQSVGCFLSMPTGEPDTAGLAHAILRAGKALYVPKIDPAAGRMDLLRVYDAADLDALPSGVWGIREPERVRADGVLRASAIETGLDVLLVPGLAFDRSFARLGHGKGYYDRFITAYAEAHRRPPILVALALREQLLDSQTVPMGAHDWKMQHIITHEHTSTRADDSDVQRE</sequence>
<dbReference type="GO" id="GO:0005524">
    <property type="term" value="F:ATP binding"/>
    <property type="evidence" value="ECO:0007669"/>
    <property type="project" value="UniProtKB-KW"/>
</dbReference>
<dbReference type="InterPro" id="IPR024185">
    <property type="entry name" value="FTHF_cligase-like_sf"/>
</dbReference>
<dbReference type="GO" id="GO:0005739">
    <property type="term" value="C:mitochondrion"/>
    <property type="evidence" value="ECO:0007669"/>
    <property type="project" value="TreeGrafter"/>
</dbReference>
<keyword evidence="3 6" id="KW-0067">ATP-binding</keyword>
<dbReference type="InterPro" id="IPR037171">
    <property type="entry name" value="NagB/RpiA_transferase-like"/>
</dbReference>
<evidence type="ECO:0000256" key="5">
    <source>
        <dbReference type="ARBA" id="ARBA00038966"/>
    </source>
</evidence>
<evidence type="ECO:0000256" key="3">
    <source>
        <dbReference type="ARBA" id="ARBA00022840"/>
    </source>
</evidence>
<dbReference type="PANTHER" id="PTHR23407">
    <property type="entry name" value="ATPASE INHIBITOR/5-FORMYLTETRAHYDROFOLATE CYCLO-LIGASE"/>
    <property type="match status" value="1"/>
</dbReference>
<dbReference type="EMBL" id="JARJCN010000006">
    <property type="protein sequence ID" value="KAJ7100012.1"/>
    <property type="molecule type" value="Genomic_DNA"/>
</dbReference>
<dbReference type="GO" id="GO:0009396">
    <property type="term" value="P:folic acid-containing compound biosynthetic process"/>
    <property type="evidence" value="ECO:0007669"/>
    <property type="project" value="TreeGrafter"/>
</dbReference>
<proteinExistence type="inferred from homology"/>
<evidence type="ECO:0000256" key="7">
    <source>
        <dbReference type="RuleBase" id="RU361279"/>
    </source>
</evidence>
<evidence type="ECO:0000313" key="8">
    <source>
        <dbReference type="EMBL" id="KAJ7100012.1"/>
    </source>
</evidence>
<dbReference type="SUPFAM" id="SSF100950">
    <property type="entry name" value="NagB/RpiA/CoA transferase-like"/>
    <property type="match status" value="1"/>
</dbReference>
<keyword evidence="7" id="KW-0479">Metal-binding</keyword>
<dbReference type="EC" id="6.3.3.2" evidence="5 7"/>
<feature type="binding site" evidence="6">
    <location>
        <position position="58"/>
    </location>
    <ligand>
        <name>substrate</name>
    </ligand>
</feature>
<evidence type="ECO:0000313" key="9">
    <source>
        <dbReference type="Proteomes" id="UP001222325"/>
    </source>
</evidence>
<organism evidence="8 9">
    <name type="scientific">Mycena belliarum</name>
    <dbReference type="NCBI Taxonomy" id="1033014"/>
    <lineage>
        <taxon>Eukaryota</taxon>
        <taxon>Fungi</taxon>
        <taxon>Dikarya</taxon>
        <taxon>Basidiomycota</taxon>
        <taxon>Agaricomycotina</taxon>
        <taxon>Agaricomycetes</taxon>
        <taxon>Agaricomycetidae</taxon>
        <taxon>Agaricales</taxon>
        <taxon>Marasmiineae</taxon>
        <taxon>Mycenaceae</taxon>
        <taxon>Mycena</taxon>
    </lineage>
</organism>
<evidence type="ECO:0000256" key="6">
    <source>
        <dbReference type="PIRSR" id="PIRSR006806-1"/>
    </source>
</evidence>
<evidence type="ECO:0000256" key="1">
    <source>
        <dbReference type="ARBA" id="ARBA00010638"/>
    </source>
</evidence>
<dbReference type="Pfam" id="PF01812">
    <property type="entry name" value="5-FTHF_cyc-lig"/>
    <property type="match status" value="1"/>
</dbReference>
<protein>
    <recommendedName>
        <fullName evidence="5 7">5-formyltetrahydrofolate cyclo-ligase</fullName>
        <ecNumber evidence="5 7">6.3.3.2</ecNumber>
    </recommendedName>
</protein>
<comment type="cofactor">
    <cofactor evidence="7">
        <name>Mg(2+)</name>
        <dbReference type="ChEBI" id="CHEBI:18420"/>
    </cofactor>
</comment>
<dbReference type="PANTHER" id="PTHR23407:SF1">
    <property type="entry name" value="5-FORMYLTETRAHYDROFOLATE CYCLO-LIGASE"/>
    <property type="match status" value="1"/>
</dbReference>
<feature type="binding site" evidence="6">
    <location>
        <begin position="151"/>
        <end position="159"/>
    </location>
    <ligand>
        <name>ATP</name>
        <dbReference type="ChEBI" id="CHEBI:30616"/>
    </ligand>
</feature>
<name>A0AAD6UI78_9AGAR</name>
<dbReference type="Gene3D" id="3.40.50.10420">
    <property type="entry name" value="NagB/RpiA/CoA transferase-like"/>
    <property type="match status" value="1"/>
</dbReference>
<dbReference type="Proteomes" id="UP001222325">
    <property type="component" value="Unassembled WGS sequence"/>
</dbReference>